<dbReference type="AlphaFoldDB" id="A0AAV2PK89"/>
<feature type="domain" description="C2H2-type" evidence="10">
    <location>
        <begin position="107"/>
        <end position="134"/>
    </location>
</feature>
<evidence type="ECO:0000256" key="1">
    <source>
        <dbReference type="ARBA" id="ARBA00004123"/>
    </source>
</evidence>
<accession>A0AAV2PK89</accession>
<dbReference type="PANTHER" id="PTHR23226">
    <property type="entry name" value="ZINC FINGER AND SCAN DOMAIN-CONTAINING"/>
    <property type="match status" value="1"/>
</dbReference>
<dbReference type="Pfam" id="PF00096">
    <property type="entry name" value="zf-C2H2"/>
    <property type="match status" value="3"/>
</dbReference>
<comment type="similarity">
    <text evidence="2">Belongs to the krueppel C2H2-type zinc-finger protein family.</text>
</comment>
<dbReference type="GO" id="GO:0005634">
    <property type="term" value="C:nucleus"/>
    <property type="evidence" value="ECO:0007669"/>
    <property type="project" value="UniProtKB-SubCell"/>
</dbReference>
<gene>
    <name evidence="11" type="ORF">MNOR_LOCUS1238</name>
</gene>
<evidence type="ECO:0000256" key="7">
    <source>
        <dbReference type="ARBA" id="ARBA00023125"/>
    </source>
</evidence>
<keyword evidence="7" id="KW-0238">DNA-binding</keyword>
<keyword evidence="8" id="KW-0539">Nucleus</keyword>
<feature type="domain" description="C2H2-type" evidence="10">
    <location>
        <begin position="135"/>
        <end position="158"/>
    </location>
</feature>
<keyword evidence="4" id="KW-0677">Repeat</keyword>
<reference evidence="11 12" key="1">
    <citation type="submission" date="2024-05" db="EMBL/GenBank/DDBJ databases">
        <authorList>
            <person name="Wallberg A."/>
        </authorList>
    </citation>
    <scope>NUCLEOTIDE SEQUENCE [LARGE SCALE GENOMIC DNA]</scope>
</reference>
<dbReference type="FunFam" id="3.30.160.60:FF:001437">
    <property type="entry name" value="Zinc finger protein 594"/>
    <property type="match status" value="1"/>
</dbReference>
<keyword evidence="6" id="KW-0862">Zinc</keyword>
<evidence type="ECO:0000256" key="8">
    <source>
        <dbReference type="ARBA" id="ARBA00023242"/>
    </source>
</evidence>
<proteinExistence type="inferred from homology"/>
<dbReference type="PANTHER" id="PTHR23226:SF416">
    <property type="entry name" value="FI01424P"/>
    <property type="match status" value="1"/>
</dbReference>
<evidence type="ECO:0000313" key="12">
    <source>
        <dbReference type="Proteomes" id="UP001497623"/>
    </source>
</evidence>
<name>A0AAV2PK89_MEGNR</name>
<dbReference type="GO" id="GO:0008270">
    <property type="term" value="F:zinc ion binding"/>
    <property type="evidence" value="ECO:0007669"/>
    <property type="project" value="UniProtKB-KW"/>
</dbReference>
<dbReference type="InterPro" id="IPR013087">
    <property type="entry name" value="Znf_C2H2_type"/>
</dbReference>
<evidence type="ECO:0000256" key="3">
    <source>
        <dbReference type="ARBA" id="ARBA00022723"/>
    </source>
</evidence>
<keyword evidence="12" id="KW-1185">Reference proteome</keyword>
<dbReference type="Proteomes" id="UP001497623">
    <property type="component" value="Unassembled WGS sequence"/>
</dbReference>
<dbReference type="Gene3D" id="3.30.160.60">
    <property type="entry name" value="Classic Zinc Finger"/>
    <property type="match status" value="3"/>
</dbReference>
<dbReference type="PROSITE" id="PS00028">
    <property type="entry name" value="ZINC_FINGER_C2H2_1"/>
    <property type="match status" value="2"/>
</dbReference>
<evidence type="ECO:0000256" key="5">
    <source>
        <dbReference type="ARBA" id="ARBA00022771"/>
    </source>
</evidence>
<organism evidence="11 12">
    <name type="scientific">Meganyctiphanes norvegica</name>
    <name type="common">Northern krill</name>
    <name type="synonym">Thysanopoda norvegica</name>
    <dbReference type="NCBI Taxonomy" id="48144"/>
    <lineage>
        <taxon>Eukaryota</taxon>
        <taxon>Metazoa</taxon>
        <taxon>Ecdysozoa</taxon>
        <taxon>Arthropoda</taxon>
        <taxon>Crustacea</taxon>
        <taxon>Multicrustacea</taxon>
        <taxon>Malacostraca</taxon>
        <taxon>Eumalacostraca</taxon>
        <taxon>Eucarida</taxon>
        <taxon>Euphausiacea</taxon>
        <taxon>Euphausiidae</taxon>
        <taxon>Meganyctiphanes</taxon>
    </lineage>
</organism>
<keyword evidence="5 9" id="KW-0863">Zinc-finger</keyword>
<evidence type="ECO:0000313" key="11">
    <source>
        <dbReference type="EMBL" id="CAL4060310.1"/>
    </source>
</evidence>
<dbReference type="SMART" id="SM00355">
    <property type="entry name" value="ZnF_C2H2"/>
    <property type="match status" value="3"/>
</dbReference>
<dbReference type="EMBL" id="CAXKWB010000324">
    <property type="protein sequence ID" value="CAL4060310.1"/>
    <property type="molecule type" value="Genomic_DNA"/>
</dbReference>
<dbReference type="GO" id="GO:0000981">
    <property type="term" value="F:DNA-binding transcription factor activity, RNA polymerase II-specific"/>
    <property type="evidence" value="ECO:0007669"/>
    <property type="project" value="TreeGrafter"/>
</dbReference>
<comment type="caution">
    <text evidence="11">The sequence shown here is derived from an EMBL/GenBank/DDBJ whole genome shotgun (WGS) entry which is preliminary data.</text>
</comment>
<evidence type="ECO:0000256" key="9">
    <source>
        <dbReference type="PROSITE-ProRule" id="PRU00042"/>
    </source>
</evidence>
<protein>
    <recommendedName>
        <fullName evidence="10">C2H2-type domain-containing protein</fullName>
    </recommendedName>
</protein>
<dbReference type="PROSITE" id="PS50157">
    <property type="entry name" value="ZINC_FINGER_C2H2_2"/>
    <property type="match status" value="3"/>
</dbReference>
<dbReference type="GO" id="GO:0000978">
    <property type="term" value="F:RNA polymerase II cis-regulatory region sequence-specific DNA binding"/>
    <property type="evidence" value="ECO:0007669"/>
    <property type="project" value="TreeGrafter"/>
</dbReference>
<dbReference type="InterPro" id="IPR036236">
    <property type="entry name" value="Znf_C2H2_sf"/>
</dbReference>
<evidence type="ECO:0000259" key="10">
    <source>
        <dbReference type="PROSITE" id="PS50157"/>
    </source>
</evidence>
<comment type="subcellular location">
    <subcellularLocation>
        <location evidence="1">Nucleus</location>
    </subcellularLocation>
</comment>
<evidence type="ECO:0000256" key="4">
    <source>
        <dbReference type="ARBA" id="ARBA00022737"/>
    </source>
</evidence>
<feature type="domain" description="C2H2-type" evidence="10">
    <location>
        <begin position="79"/>
        <end position="106"/>
    </location>
</feature>
<dbReference type="SUPFAM" id="SSF57667">
    <property type="entry name" value="beta-beta-alpha zinc fingers"/>
    <property type="match status" value="2"/>
</dbReference>
<feature type="non-terminal residue" evidence="11">
    <location>
        <position position="158"/>
    </location>
</feature>
<dbReference type="FunFam" id="3.30.160.60:FF:002343">
    <property type="entry name" value="Zinc finger protein 33A"/>
    <property type="match status" value="1"/>
</dbReference>
<sequence length="158" mass="18179">MEYDNEESIKSDESDYPQRVLLKSLYENFEVNVKEEIEIKEEPINIKSVDIGIYDEPIAFTLGSNLVQHELTHSEQKSYQCSICDKKGSQNCLLIEHRVVHTGGKPYQCSQCDKTFTHKSYLIIHQRVHFGAKPYQCGQCDKAFSSNISLISHQKTHP</sequence>
<evidence type="ECO:0000256" key="6">
    <source>
        <dbReference type="ARBA" id="ARBA00022833"/>
    </source>
</evidence>
<keyword evidence="3" id="KW-0479">Metal-binding</keyword>
<evidence type="ECO:0000256" key="2">
    <source>
        <dbReference type="ARBA" id="ARBA00006991"/>
    </source>
</evidence>